<organism evidence="7 8">
    <name type="scientific">Aminomonas paucivorans DSM 12260</name>
    <dbReference type="NCBI Taxonomy" id="584708"/>
    <lineage>
        <taxon>Bacteria</taxon>
        <taxon>Thermotogati</taxon>
        <taxon>Synergistota</taxon>
        <taxon>Synergistia</taxon>
        <taxon>Synergistales</taxon>
        <taxon>Synergistaceae</taxon>
        <taxon>Aminomonas</taxon>
    </lineage>
</organism>
<dbReference type="Gene3D" id="3.40.50.150">
    <property type="entry name" value="Vaccinia Virus protein VP39"/>
    <property type="match status" value="1"/>
</dbReference>
<keyword evidence="2 5" id="KW-0808">Transferase</keyword>
<comment type="similarity">
    <text evidence="5">Belongs to the class I-like SAM-binding methyltransferase superfamily. RsmB/NOP family.</text>
</comment>
<dbReference type="STRING" id="584708.Apau_0604"/>
<dbReference type="PROSITE" id="PS51686">
    <property type="entry name" value="SAM_MT_RSMB_NOP"/>
    <property type="match status" value="1"/>
</dbReference>
<dbReference type="AlphaFoldDB" id="E3D0L4"/>
<name>E3D0L4_9BACT</name>
<dbReference type="InterPro" id="IPR023267">
    <property type="entry name" value="RCMT"/>
</dbReference>
<evidence type="ECO:0000256" key="5">
    <source>
        <dbReference type="PROSITE-ProRule" id="PRU01023"/>
    </source>
</evidence>
<dbReference type="Gene3D" id="1.10.940.10">
    <property type="entry name" value="NusB-like"/>
    <property type="match status" value="1"/>
</dbReference>
<dbReference type="eggNOG" id="COG0144">
    <property type="taxonomic scope" value="Bacteria"/>
</dbReference>
<dbReference type="GO" id="GO:0006355">
    <property type="term" value="P:regulation of DNA-templated transcription"/>
    <property type="evidence" value="ECO:0007669"/>
    <property type="project" value="InterPro"/>
</dbReference>
<dbReference type="Pfam" id="PF01189">
    <property type="entry name" value="Methyltr_RsmB-F"/>
    <property type="match status" value="1"/>
</dbReference>
<dbReference type="PRINTS" id="PR02008">
    <property type="entry name" value="RCMTFAMILY"/>
</dbReference>
<sequence length="438" mass="48493">MRGVEAAFAAWYEVEKGRFASEALRQILTEVAPAERRLAASLLYGALRRQSLWKDLIRNRCRRPFHQLAPVTRAALILGTAGLVELRHFVPAVLMNALAMRLRAEKAQGDEPLLHAVLHRVTEDAPRKMEQLRNSAELRDQALLFGIPGWAAAHWSREWGTSETRRLLRLSAMKAYLSLRVDPTRRDELVEALQAAGTRAWASPDLASAVRTASFGFPPGLPGYEEGAVTPMSESSLWVGEAAVSSWSGGAVLDLCAGRGVKTGHLATRLPEATLEAWDLSAGRVHAGAREMARLGVADRVTFREGDALELEPRTPPSLILADVPCSGSGTWSRHPEAKWRLAAEKLEDYAVLQVRLLERAADLVLPGGRVVYSTCSLFREENEKVVAELLGRRKDLVEVPFPFKNSLFRKGRPYGTVIWPGLPWVDGFYAAVLMKRR</sequence>
<dbReference type="Proteomes" id="UP000005096">
    <property type="component" value="Chromosome"/>
</dbReference>
<protein>
    <submittedName>
        <fullName evidence="7">Fmu (Sun) domain protein</fullName>
    </submittedName>
</protein>
<dbReference type="GO" id="GO:0003723">
    <property type="term" value="F:RNA binding"/>
    <property type="evidence" value="ECO:0007669"/>
    <property type="project" value="UniProtKB-UniRule"/>
</dbReference>
<feature type="binding site" evidence="5">
    <location>
        <position position="279"/>
    </location>
    <ligand>
        <name>S-adenosyl-L-methionine</name>
        <dbReference type="ChEBI" id="CHEBI:59789"/>
    </ligand>
</feature>
<feature type="binding site" evidence="5">
    <location>
        <position position="323"/>
    </location>
    <ligand>
        <name>S-adenosyl-L-methionine</name>
        <dbReference type="ChEBI" id="CHEBI:59789"/>
    </ligand>
</feature>
<dbReference type="InterPro" id="IPR001678">
    <property type="entry name" value="MeTrfase_RsmB-F_NOP2_dom"/>
</dbReference>
<accession>E3D0L4</accession>
<dbReference type="OrthoDB" id="9810297at2"/>
<feature type="domain" description="SAM-dependent MTase RsmB/NOP-type" evidence="6">
    <location>
        <begin position="165"/>
        <end position="437"/>
    </location>
</feature>
<dbReference type="PANTHER" id="PTHR22807:SF53">
    <property type="entry name" value="RIBOSOMAL RNA SMALL SUBUNIT METHYLTRANSFERASE B-RELATED"/>
    <property type="match status" value="1"/>
</dbReference>
<dbReference type="PANTHER" id="PTHR22807">
    <property type="entry name" value="NOP2 YEAST -RELATED NOL1/NOP2/FMU SUN DOMAIN-CONTAINING"/>
    <property type="match status" value="1"/>
</dbReference>
<keyword evidence="8" id="KW-1185">Reference proteome</keyword>
<evidence type="ECO:0000256" key="3">
    <source>
        <dbReference type="ARBA" id="ARBA00022691"/>
    </source>
</evidence>
<dbReference type="SUPFAM" id="SSF53335">
    <property type="entry name" value="S-adenosyl-L-methionine-dependent methyltransferases"/>
    <property type="match status" value="1"/>
</dbReference>
<dbReference type="InterPro" id="IPR029063">
    <property type="entry name" value="SAM-dependent_MTases_sf"/>
</dbReference>
<proteinExistence type="inferred from homology"/>
<dbReference type="InterPro" id="IPR049560">
    <property type="entry name" value="MeTrfase_RsmB-F_NOP2_cat"/>
</dbReference>
<evidence type="ECO:0000259" key="6">
    <source>
        <dbReference type="PROSITE" id="PS51686"/>
    </source>
</evidence>
<feature type="active site" description="Nucleophile" evidence="5">
    <location>
        <position position="376"/>
    </location>
</feature>
<dbReference type="Pfam" id="PF01029">
    <property type="entry name" value="NusB"/>
    <property type="match status" value="1"/>
</dbReference>
<dbReference type="Pfam" id="PF22458">
    <property type="entry name" value="RsmF-B_ferredox"/>
    <property type="match status" value="1"/>
</dbReference>
<dbReference type="InterPro" id="IPR035926">
    <property type="entry name" value="NusB-like_sf"/>
</dbReference>
<evidence type="ECO:0000313" key="7">
    <source>
        <dbReference type="EMBL" id="EFQ23033.1"/>
    </source>
</evidence>
<dbReference type="PaxDb" id="584708-Apau_0604"/>
<feature type="binding site" evidence="5">
    <location>
        <position position="307"/>
    </location>
    <ligand>
        <name>S-adenosyl-L-methionine</name>
        <dbReference type="ChEBI" id="CHEBI:59789"/>
    </ligand>
</feature>
<dbReference type="HOGENOM" id="CLU_005316_0_2_0"/>
<dbReference type="SUPFAM" id="SSF48013">
    <property type="entry name" value="NusB-like"/>
    <property type="match status" value="1"/>
</dbReference>
<reference evidence="7 8" key="1">
    <citation type="journal article" date="2010" name="Stand. Genomic Sci.">
        <title>Non-contiguous finished genome sequence of Aminomonas paucivorans type strain (GLU-3).</title>
        <authorList>
            <person name="Pitluck S."/>
            <person name="Yasawong M."/>
            <person name="Held B."/>
            <person name="Lapidus A."/>
            <person name="Nolan M."/>
            <person name="Copeland A."/>
            <person name="Lucas S."/>
            <person name="Del Rio T.G."/>
            <person name="Tice H."/>
            <person name="Cheng J.F."/>
            <person name="Chertkov O."/>
            <person name="Goodwin L."/>
            <person name="Tapia R."/>
            <person name="Han C."/>
            <person name="Liolios K."/>
            <person name="Ivanova N."/>
            <person name="Mavromatis K."/>
            <person name="Ovchinnikova G."/>
            <person name="Pati A."/>
            <person name="Chen A."/>
            <person name="Palaniappan K."/>
            <person name="Land M."/>
            <person name="Hauser L."/>
            <person name="Chang Y.J."/>
            <person name="Jeffries C.D."/>
            <person name="Pukall R."/>
            <person name="Spring S."/>
            <person name="Rohde M."/>
            <person name="Sikorski J."/>
            <person name="Goker M."/>
            <person name="Woyke T."/>
            <person name="Bristow J."/>
            <person name="Eisen J.A."/>
            <person name="Markowitz V."/>
            <person name="Hugenholtz P."/>
            <person name="Kyrpides N.C."/>
            <person name="Klenk H.P."/>
        </authorList>
    </citation>
    <scope>NUCLEOTIDE SEQUENCE [LARGE SCALE GENOMIC DNA]</scope>
    <source>
        <strain evidence="7 8">DSM 12260</strain>
    </source>
</reference>
<dbReference type="CDD" id="cd02440">
    <property type="entry name" value="AdoMet_MTases"/>
    <property type="match status" value="1"/>
</dbReference>
<evidence type="ECO:0000313" key="8">
    <source>
        <dbReference type="Proteomes" id="UP000005096"/>
    </source>
</evidence>
<keyword evidence="3 5" id="KW-0949">S-adenosyl-L-methionine</keyword>
<evidence type="ECO:0000256" key="2">
    <source>
        <dbReference type="ARBA" id="ARBA00022679"/>
    </source>
</evidence>
<gene>
    <name evidence="7" type="ORF">Apau_0604</name>
</gene>
<dbReference type="RefSeq" id="WP_006300192.1">
    <property type="nucleotide sequence ID" value="NZ_CM001022.1"/>
</dbReference>
<dbReference type="EMBL" id="CM001022">
    <property type="protein sequence ID" value="EFQ23033.1"/>
    <property type="molecule type" value="Genomic_DNA"/>
</dbReference>
<dbReference type="GO" id="GO:0001510">
    <property type="term" value="P:RNA methylation"/>
    <property type="evidence" value="ECO:0007669"/>
    <property type="project" value="InterPro"/>
</dbReference>
<dbReference type="InterPro" id="IPR054728">
    <property type="entry name" value="RsmB-like_ferredoxin"/>
</dbReference>
<evidence type="ECO:0000256" key="1">
    <source>
        <dbReference type="ARBA" id="ARBA00022603"/>
    </source>
</evidence>
<dbReference type="GO" id="GO:0008173">
    <property type="term" value="F:RNA methyltransferase activity"/>
    <property type="evidence" value="ECO:0007669"/>
    <property type="project" value="InterPro"/>
</dbReference>
<dbReference type="InterPro" id="IPR006027">
    <property type="entry name" value="NusB_RsmB_TIM44"/>
</dbReference>
<comment type="caution">
    <text evidence="5">Lacks conserved residue(s) required for the propagation of feature annotation.</text>
</comment>
<keyword evidence="4 5" id="KW-0694">RNA-binding</keyword>
<evidence type="ECO:0000256" key="4">
    <source>
        <dbReference type="ARBA" id="ARBA00022884"/>
    </source>
</evidence>
<keyword evidence="1 5" id="KW-0489">Methyltransferase</keyword>